<evidence type="ECO:0000313" key="3">
    <source>
        <dbReference type="Proteomes" id="UP001560685"/>
    </source>
</evidence>
<proteinExistence type="predicted"/>
<protein>
    <submittedName>
        <fullName evidence="2">Uncharacterized protein</fullName>
    </submittedName>
</protein>
<keyword evidence="1" id="KW-1133">Transmembrane helix</keyword>
<feature type="transmembrane region" description="Helical" evidence="1">
    <location>
        <begin position="39"/>
        <end position="61"/>
    </location>
</feature>
<feature type="transmembrane region" description="Helical" evidence="1">
    <location>
        <begin position="100"/>
        <end position="120"/>
    </location>
</feature>
<feature type="transmembrane region" description="Helical" evidence="1">
    <location>
        <begin position="73"/>
        <end position="94"/>
    </location>
</feature>
<comment type="caution">
    <text evidence="2">The sequence shown here is derived from an EMBL/GenBank/DDBJ whole genome shotgun (WGS) entry which is preliminary data.</text>
</comment>
<accession>A0ABV3Z791</accession>
<dbReference type="EMBL" id="JBEHZE010000002">
    <property type="protein sequence ID" value="MEX6634685.1"/>
    <property type="molecule type" value="Genomic_DNA"/>
</dbReference>
<evidence type="ECO:0000313" key="2">
    <source>
        <dbReference type="EMBL" id="MEX6634685.1"/>
    </source>
</evidence>
<organism evidence="2 3">
    <name type="scientific">Hyphococcus lacteus</name>
    <dbReference type="NCBI Taxonomy" id="3143536"/>
    <lineage>
        <taxon>Bacteria</taxon>
        <taxon>Pseudomonadati</taxon>
        <taxon>Pseudomonadota</taxon>
        <taxon>Alphaproteobacteria</taxon>
        <taxon>Parvularculales</taxon>
        <taxon>Parvularculaceae</taxon>
        <taxon>Hyphococcus</taxon>
    </lineage>
</organism>
<gene>
    <name evidence="2" type="ORF">ABFZ84_14135</name>
</gene>
<feature type="transmembrane region" description="Helical" evidence="1">
    <location>
        <begin position="163"/>
        <end position="187"/>
    </location>
</feature>
<keyword evidence="3" id="KW-1185">Reference proteome</keyword>
<sequence>MLADLLYLPALLIELAWAAIWFAPSAFVRVAASAEARTVALVIAFLAGVSEMLGQCVILVINRVPLYRFIASLAFTGGTYMVTAIFWALATILIAPLTRVGALGATEIGAVLGVVSIAFAPRLFAFLSLAPYFGVALSNLLEAWAMALVVFGLHVALDMPVGPALFCGSIGWLLSYGLRTFLGHLLARPLGRLRFFVTGSALEQTPAKILDDLAKRITGEGRT</sequence>
<keyword evidence="1" id="KW-0812">Transmembrane</keyword>
<feature type="transmembrane region" description="Helical" evidence="1">
    <location>
        <begin position="7"/>
        <end position="27"/>
    </location>
</feature>
<name>A0ABV3Z791_9PROT</name>
<dbReference type="Proteomes" id="UP001560685">
    <property type="component" value="Unassembled WGS sequence"/>
</dbReference>
<dbReference type="RefSeq" id="WP_369314726.1">
    <property type="nucleotide sequence ID" value="NZ_JBEHZE010000002.1"/>
</dbReference>
<evidence type="ECO:0000256" key="1">
    <source>
        <dbReference type="SAM" id="Phobius"/>
    </source>
</evidence>
<keyword evidence="1" id="KW-0472">Membrane</keyword>
<feature type="transmembrane region" description="Helical" evidence="1">
    <location>
        <begin position="132"/>
        <end position="157"/>
    </location>
</feature>
<reference evidence="2 3" key="1">
    <citation type="submission" date="2024-05" db="EMBL/GenBank/DDBJ databases">
        <title>Three bacterial strains, DH-69, EH-24, and ECK-19 isolated from coastal sediments.</title>
        <authorList>
            <person name="Ye Y.-Q."/>
            <person name="Du Z.-J."/>
        </authorList>
    </citation>
    <scope>NUCLEOTIDE SEQUENCE [LARGE SCALE GENOMIC DNA]</scope>
    <source>
        <strain evidence="2 3">ECK-19</strain>
    </source>
</reference>